<dbReference type="Proteomes" id="UP001301958">
    <property type="component" value="Unassembled WGS sequence"/>
</dbReference>
<keyword evidence="2" id="KW-1185">Reference proteome</keyword>
<comment type="caution">
    <text evidence="1">The sequence shown here is derived from an EMBL/GenBank/DDBJ whole genome shotgun (WGS) entry which is preliminary data.</text>
</comment>
<gene>
    <name evidence="1" type="ORF">QBC38DRAFT_491927</name>
</gene>
<dbReference type="EMBL" id="MU865541">
    <property type="protein sequence ID" value="KAK4221490.1"/>
    <property type="molecule type" value="Genomic_DNA"/>
</dbReference>
<evidence type="ECO:0000313" key="1">
    <source>
        <dbReference type="EMBL" id="KAK4221490.1"/>
    </source>
</evidence>
<organism evidence="1 2">
    <name type="scientific">Podospora fimiseda</name>
    <dbReference type="NCBI Taxonomy" id="252190"/>
    <lineage>
        <taxon>Eukaryota</taxon>
        <taxon>Fungi</taxon>
        <taxon>Dikarya</taxon>
        <taxon>Ascomycota</taxon>
        <taxon>Pezizomycotina</taxon>
        <taxon>Sordariomycetes</taxon>
        <taxon>Sordariomycetidae</taxon>
        <taxon>Sordariales</taxon>
        <taxon>Podosporaceae</taxon>
        <taxon>Podospora</taxon>
    </lineage>
</organism>
<proteinExistence type="predicted"/>
<name>A0AAN6YMZ0_9PEZI</name>
<evidence type="ECO:0000313" key="2">
    <source>
        <dbReference type="Proteomes" id="UP001301958"/>
    </source>
</evidence>
<accession>A0AAN6YMZ0</accession>
<reference evidence="1" key="2">
    <citation type="submission" date="2023-05" db="EMBL/GenBank/DDBJ databases">
        <authorList>
            <consortium name="Lawrence Berkeley National Laboratory"/>
            <person name="Steindorff A."/>
            <person name="Hensen N."/>
            <person name="Bonometti L."/>
            <person name="Westerberg I."/>
            <person name="Brannstrom I.O."/>
            <person name="Guillou S."/>
            <person name="Cros-Aarteil S."/>
            <person name="Calhoun S."/>
            <person name="Haridas S."/>
            <person name="Kuo A."/>
            <person name="Mondo S."/>
            <person name="Pangilinan J."/>
            <person name="Riley R."/>
            <person name="Labutti K."/>
            <person name="Andreopoulos B."/>
            <person name="Lipzen A."/>
            <person name="Chen C."/>
            <person name="Yanf M."/>
            <person name="Daum C."/>
            <person name="Ng V."/>
            <person name="Clum A."/>
            <person name="Ohm R."/>
            <person name="Martin F."/>
            <person name="Silar P."/>
            <person name="Natvig D."/>
            <person name="Lalanne C."/>
            <person name="Gautier V."/>
            <person name="Ament-Velasquez S.L."/>
            <person name="Kruys A."/>
            <person name="Hutchinson M.I."/>
            <person name="Powell A.J."/>
            <person name="Barry K."/>
            <person name="Miller A.N."/>
            <person name="Grigoriev I.V."/>
            <person name="Debuchy R."/>
            <person name="Gladieux P."/>
            <person name="Thoren M.H."/>
            <person name="Johannesson H."/>
        </authorList>
    </citation>
    <scope>NUCLEOTIDE SEQUENCE</scope>
    <source>
        <strain evidence="1">CBS 990.96</strain>
    </source>
</reference>
<protein>
    <submittedName>
        <fullName evidence="1">Uncharacterized protein</fullName>
    </submittedName>
</protein>
<reference evidence="1" key="1">
    <citation type="journal article" date="2023" name="Mol. Phylogenet. Evol.">
        <title>Genome-scale phylogeny and comparative genomics of the fungal order Sordariales.</title>
        <authorList>
            <person name="Hensen N."/>
            <person name="Bonometti L."/>
            <person name="Westerberg I."/>
            <person name="Brannstrom I.O."/>
            <person name="Guillou S."/>
            <person name="Cros-Aarteil S."/>
            <person name="Calhoun S."/>
            <person name="Haridas S."/>
            <person name="Kuo A."/>
            <person name="Mondo S."/>
            <person name="Pangilinan J."/>
            <person name="Riley R."/>
            <person name="LaButti K."/>
            <person name="Andreopoulos B."/>
            <person name="Lipzen A."/>
            <person name="Chen C."/>
            <person name="Yan M."/>
            <person name="Daum C."/>
            <person name="Ng V."/>
            <person name="Clum A."/>
            <person name="Steindorff A."/>
            <person name="Ohm R.A."/>
            <person name="Martin F."/>
            <person name="Silar P."/>
            <person name="Natvig D.O."/>
            <person name="Lalanne C."/>
            <person name="Gautier V."/>
            <person name="Ament-Velasquez S.L."/>
            <person name="Kruys A."/>
            <person name="Hutchinson M.I."/>
            <person name="Powell A.J."/>
            <person name="Barry K."/>
            <person name="Miller A.N."/>
            <person name="Grigoriev I.V."/>
            <person name="Debuchy R."/>
            <person name="Gladieux P."/>
            <person name="Hiltunen Thoren M."/>
            <person name="Johannesson H."/>
        </authorList>
    </citation>
    <scope>NUCLEOTIDE SEQUENCE</scope>
    <source>
        <strain evidence="1">CBS 990.96</strain>
    </source>
</reference>
<sequence length="163" mass="18232">MTEVGLPCGQNYPDCPTLTCIPLSSNCTDWSVSPNGCPGTCQYIDYSTAQVYTICGGWGYLDDCDERIEYCTDDPRNMYSCGPSCDDMGICWRFNEYCGNLDGTEQKCPEGKECFRNWTWGHSAGYGLCLPLRFGSNGYPKSRLEEIIRTDQDGYQGDDCPEC</sequence>
<dbReference type="AlphaFoldDB" id="A0AAN6YMZ0"/>